<feature type="domain" description="Uroporphyrinogen decarboxylase (URO-D)" evidence="1">
    <location>
        <begin position="188"/>
        <end position="369"/>
    </location>
</feature>
<dbReference type="GO" id="GO:0004853">
    <property type="term" value="F:uroporphyrinogen decarboxylase activity"/>
    <property type="evidence" value="ECO:0007669"/>
    <property type="project" value="InterPro"/>
</dbReference>
<dbReference type="InterPro" id="IPR000257">
    <property type="entry name" value="Uroporphyrinogen_deCOase"/>
</dbReference>
<gene>
    <name evidence="2" type="ORF">DXC51_14640</name>
</gene>
<keyword evidence="3" id="KW-1185">Reference proteome</keyword>
<dbReference type="GO" id="GO:0006779">
    <property type="term" value="P:porphyrin-containing compound biosynthetic process"/>
    <property type="evidence" value="ECO:0007669"/>
    <property type="project" value="InterPro"/>
</dbReference>
<proteinExistence type="predicted"/>
<evidence type="ECO:0000313" key="2">
    <source>
        <dbReference type="EMBL" id="RGE59209.1"/>
    </source>
</evidence>
<dbReference type="EMBL" id="QVLV01000009">
    <property type="protein sequence ID" value="RGE59209.1"/>
    <property type="molecule type" value="Genomic_DNA"/>
</dbReference>
<dbReference type="RefSeq" id="WP_021640265.1">
    <property type="nucleotide sequence ID" value="NZ_CAMAZV010000141.1"/>
</dbReference>
<sequence>MTNRERAMNILHYKPADRMPAVHFGYWEELLAEWADQKKIPKELAEHNYDGSEKDRELDKLIGWDFNWSTQVGMQKGLYPEFEFKVLEELPDGSQRVQNSVGLIERIKPGIASIPSEDDYQLKDREAFETLYKPKMQYMPERIDFEFYKHFNETRLQDRPVGLSIGSVLGDIRNMTSVVGMSYLIYDEDEELFADIVDTYAEMQYKCVEAVLETGAKFDYAHFWEDICFKNGPLLSPVLFQELCAKHYKKRTDLCHKYGIDIISLDCDGVVESLLPTWFENGVNTMFPIEVGVWGDQFEKARNKFGNGMLGVGGMDKTALRKDKAAVDAEIERMKRLASLGGFIPCPDHRLMPGTKFELVQYYAEEIKKIKI</sequence>
<comment type="caution">
    <text evidence="2">The sequence shown here is derived from an EMBL/GenBank/DDBJ whole genome shotgun (WGS) entry which is preliminary data.</text>
</comment>
<dbReference type="Proteomes" id="UP000260812">
    <property type="component" value="Unassembled WGS sequence"/>
</dbReference>
<dbReference type="Pfam" id="PF01208">
    <property type="entry name" value="URO-D"/>
    <property type="match status" value="1"/>
</dbReference>
<protein>
    <recommendedName>
        <fullName evidence="1">Uroporphyrinogen decarboxylase (URO-D) domain-containing protein</fullName>
    </recommendedName>
</protein>
<dbReference type="AlphaFoldDB" id="A0A3E3I345"/>
<dbReference type="Gene3D" id="3.20.20.210">
    <property type="match status" value="1"/>
</dbReference>
<evidence type="ECO:0000313" key="3">
    <source>
        <dbReference type="Proteomes" id="UP000260812"/>
    </source>
</evidence>
<evidence type="ECO:0000259" key="1">
    <source>
        <dbReference type="Pfam" id="PF01208"/>
    </source>
</evidence>
<dbReference type="SUPFAM" id="SSF51726">
    <property type="entry name" value="UROD/MetE-like"/>
    <property type="match status" value="1"/>
</dbReference>
<reference evidence="2 3" key="1">
    <citation type="submission" date="2018-08" db="EMBL/GenBank/DDBJ databases">
        <title>A genome reference for cultivated species of the human gut microbiota.</title>
        <authorList>
            <person name="Zou Y."/>
            <person name="Xue W."/>
            <person name="Luo G."/>
        </authorList>
    </citation>
    <scope>NUCLEOTIDE SEQUENCE [LARGE SCALE GENOMIC DNA]</scope>
    <source>
        <strain evidence="2 3">TF05-5AC</strain>
    </source>
</reference>
<name>A0A3E3I345_9FIRM</name>
<accession>A0A3E3I345</accession>
<dbReference type="InterPro" id="IPR038071">
    <property type="entry name" value="UROD/MetE-like_sf"/>
</dbReference>
<organism evidence="2 3">
    <name type="scientific">Eisenbergiella massiliensis</name>
    <dbReference type="NCBI Taxonomy" id="1720294"/>
    <lineage>
        <taxon>Bacteria</taxon>
        <taxon>Bacillati</taxon>
        <taxon>Bacillota</taxon>
        <taxon>Clostridia</taxon>
        <taxon>Lachnospirales</taxon>
        <taxon>Lachnospiraceae</taxon>
        <taxon>Eisenbergiella</taxon>
    </lineage>
</organism>
<dbReference type="GeneID" id="97988069"/>
<dbReference type="GeneID" id="86056841"/>